<organism evidence="2 3">
    <name type="scientific">Luteolibacter arcticus</name>
    <dbReference type="NCBI Taxonomy" id="1581411"/>
    <lineage>
        <taxon>Bacteria</taxon>
        <taxon>Pseudomonadati</taxon>
        <taxon>Verrucomicrobiota</taxon>
        <taxon>Verrucomicrobiia</taxon>
        <taxon>Verrucomicrobiales</taxon>
        <taxon>Verrucomicrobiaceae</taxon>
        <taxon>Luteolibacter</taxon>
    </lineage>
</organism>
<dbReference type="InterPro" id="IPR007484">
    <property type="entry name" value="Peptidase_M28"/>
</dbReference>
<feature type="domain" description="Peptidase M28" evidence="1">
    <location>
        <begin position="72"/>
        <end position="267"/>
    </location>
</feature>
<keyword evidence="3" id="KW-1185">Reference proteome</keyword>
<accession>A0ABT3GJR3</accession>
<dbReference type="Proteomes" id="UP001320876">
    <property type="component" value="Unassembled WGS sequence"/>
</dbReference>
<evidence type="ECO:0000259" key="1">
    <source>
        <dbReference type="Pfam" id="PF04389"/>
    </source>
</evidence>
<dbReference type="RefSeq" id="WP_264487871.1">
    <property type="nucleotide sequence ID" value="NZ_JAPDDT010000005.1"/>
</dbReference>
<dbReference type="PANTHER" id="PTHR12147">
    <property type="entry name" value="METALLOPEPTIDASE M28 FAMILY MEMBER"/>
    <property type="match status" value="1"/>
</dbReference>
<dbReference type="EMBL" id="JAPDDT010000005">
    <property type="protein sequence ID" value="MCW1923763.1"/>
    <property type="molecule type" value="Genomic_DNA"/>
</dbReference>
<name>A0ABT3GJR3_9BACT</name>
<dbReference type="Gene3D" id="3.40.630.10">
    <property type="entry name" value="Zn peptidases"/>
    <property type="match status" value="1"/>
</dbReference>
<comment type="caution">
    <text evidence="2">The sequence shown here is derived from an EMBL/GenBank/DDBJ whole genome shotgun (WGS) entry which is preliminary data.</text>
</comment>
<dbReference type="Pfam" id="PF04389">
    <property type="entry name" value="Peptidase_M28"/>
    <property type="match status" value="1"/>
</dbReference>
<evidence type="ECO:0000313" key="2">
    <source>
        <dbReference type="EMBL" id="MCW1923763.1"/>
    </source>
</evidence>
<reference evidence="2 3" key="1">
    <citation type="submission" date="2022-10" db="EMBL/GenBank/DDBJ databases">
        <title>Luteolibacter arcticus strain CCTCC AB 2014275, whole genome shotgun sequencing project.</title>
        <authorList>
            <person name="Zhao G."/>
            <person name="Shen L."/>
        </authorList>
    </citation>
    <scope>NUCLEOTIDE SEQUENCE [LARGE SCALE GENOMIC DNA]</scope>
    <source>
        <strain evidence="2 3">CCTCC AB 2014275</strain>
    </source>
</reference>
<dbReference type="InterPro" id="IPR045175">
    <property type="entry name" value="M28_fam"/>
</dbReference>
<protein>
    <submittedName>
        <fullName evidence="2">M28 family peptidase</fullName>
    </submittedName>
</protein>
<gene>
    <name evidence="2" type="ORF">OKA05_14445</name>
</gene>
<proteinExistence type="predicted"/>
<dbReference type="SUPFAM" id="SSF53187">
    <property type="entry name" value="Zn-dependent exopeptidases"/>
    <property type="match status" value="1"/>
</dbReference>
<dbReference type="PANTHER" id="PTHR12147:SF26">
    <property type="entry name" value="PEPTIDASE M28 DOMAIN-CONTAINING PROTEIN"/>
    <property type="match status" value="1"/>
</dbReference>
<evidence type="ECO:0000313" key="3">
    <source>
        <dbReference type="Proteomes" id="UP001320876"/>
    </source>
</evidence>
<sequence length="332" mass="36432">MTFPDISRVTAALKADVYQLCRTEGRMVGTDGHAVAERFVARRLEEIGLLPYRGTSFALPYEWEGIAFTNFAGVVPGRDRSLAPLLIGAHYDSAIPAPSADDNGAAVAICLALGELAVKHGGFERDLIVAIFDAEEPPYFQGPPMGSIRFAEDELDDRGVHFAMIYDLVGHDVPMALFKDLLFATGAESHPELPGLLNGITLPKKLRLIATLNRYVGDMSDHGVFRKSGIPYLFFSCGRWEHYHQPTDTPDRLNYAKMARITQLSFEVLLRADEGKLKPSAGAADTVAFEAGTFRRSAGRFFPLLCRWAGVKDLDRREAIDALASKLLSTGL</sequence>